<dbReference type="Pfam" id="PF13947">
    <property type="entry name" value="GUB_WAK_bind"/>
    <property type="match status" value="1"/>
</dbReference>
<keyword evidence="3" id="KW-0808">Transferase</keyword>
<sequence>MAHLPAGKKLLGVATSLMLMILQQSSETDGASAGSGSSSLTNTTLPGCPAKCGNVNIPYPFGIKEGCFRMGGGFNVSCKNDEQPYLGSVRVKEFDVVHGEVRILTDLPTNMSVAWKNNTDTDREPWKPRGSLQLDDRHMVSSAKNTFTAIGCSTVAFIYGTNKKDGKAETDQFTSLCGSFCFEEGSIEDGPECSGMGCCQVPISKNLRWFRIGLQDWITTKNVLDFSPRSYAFVVENDFKFNKSYAKGTNFMKELDRGLPVILEWIAGNETCKEDVRKMESYACVAQNSICVNVSKAPGYRCSCSQGFEGNPYLEEGCQDINECDKERFPNYCNGNCTNTIGNYTCICISVIFLIICVSALLIEIQKRKLEKERQRFFDQNGGQILYQKILSEQVDTVTIFTEDQLKKATDNFDRSRELGIGGHGIVYKGILKDNKVVAVKRSKIINVTQDKEFVQEIVMLSQINHRNVVRLLGCCLEVEVPILVYEFISNGTLFHLIHGSSQPVSLNLRLRIAQESAEALAYLHLSTNRPIVHGDVKSLNILLDDNYTAKVTDFGASRWLPKDAVQLMTMVQGTLGYLDPEYLQERKLTEKSDVYSFGVVLLELITRKTAIYHNNGDEQGKSLTLSFLQAMKEKRLESILDANLIGEGTDTLLQDVAELGSMCLSTRGDKRPSMAHVADRLRTMRGVWKELLVSSEHNTAEVFVSSEAHSSSHPSSAMFSTLDMESLEVETLRYSGLNFLQPRREIVCYSCITCSFDDIQAYCPLGRSSARWLPKDAVQLMTMVQGTLGYLDPEYLQERKLTEKSDVYNFGVVLLELITGKTAIYHHDGDEQGKSLALSFLQAMKENRLESILDANLIGAGMDTLMLVVVKLGSMCLSASGDERPSMAHVADRL</sequence>
<evidence type="ECO:0000256" key="13">
    <source>
        <dbReference type="PROSITE-ProRule" id="PRU10141"/>
    </source>
</evidence>
<evidence type="ECO:0000256" key="15">
    <source>
        <dbReference type="SAM" id="SignalP"/>
    </source>
</evidence>
<dbReference type="InterPro" id="IPR025287">
    <property type="entry name" value="WAK_GUB"/>
</dbReference>
<reference evidence="17 18" key="1">
    <citation type="submission" date="2012-08" db="EMBL/GenBank/DDBJ databases">
        <title>Oryza genome evolution.</title>
        <authorList>
            <person name="Wing R.A."/>
        </authorList>
    </citation>
    <scope>NUCLEOTIDE SEQUENCE</scope>
</reference>
<reference evidence="17" key="3">
    <citation type="submission" date="2015-04" db="UniProtKB">
        <authorList>
            <consortium name="EnsemblPlants"/>
        </authorList>
    </citation>
    <scope>IDENTIFICATION</scope>
</reference>
<dbReference type="InterPro" id="IPR018097">
    <property type="entry name" value="EGF_Ca-bd_CS"/>
</dbReference>
<keyword evidence="4 14" id="KW-0812">Transmembrane</keyword>
<dbReference type="PROSITE" id="PS50011">
    <property type="entry name" value="PROTEIN_KINASE_DOM"/>
    <property type="match status" value="1"/>
</dbReference>
<dbReference type="Gene3D" id="2.10.25.10">
    <property type="entry name" value="Laminin"/>
    <property type="match status" value="1"/>
</dbReference>
<comment type="subcellular location">
    <subcellularLocation>
        <location evidence="1">Membrane</location>
        <topology evidence="1">Single-pass type I membrane protein</topology>
    </subcellularLocation>
</comment>
<feature type="transmembrane region" description="Helical" evidence="14">
    <location>
        <begin position="341"/>
        <end position="363"/>
    </location>
</feature>
<dbReference type="CDD" id="cd14066">
    <property type="entry name" value="STKc_IRAK"/>
    <property type="match status" value="1"/>
</dbReference>
<dbReference type="Gene3D" id="1.10.510.10">
    <property type="entry name" value="Transferase(Phosphotransferase) domain 1"/>
    <property type="match status" value="2"/>
</dbReference>
<dbReference type="SUPFAM" id="SSF56112">
    <property type="entry name" value="Protein kinase-like (PK-like)"/>
    <property type="match status" value="2"/>
</dbReference>
<keyword evidence="5 15" id="KW-0732">Signal</keyword>
<dbReference type="STRING" id="77586.A0A0D9WLN2"/>
<protein>
    <recommendedName>
        <fullName evidence="16">Protein kinase domain-containing protein</fullName>
    </recommendedName>
</protein>
<evidence type="ECO:0000256" key="11">
    <source>
        <dbReference type="ARBA" id="ARBA00023157"/>
    </source>
</evidence>
<dbReference type="GO" id="GO:0005509">
    <property type="term" value="F:calcium ion binding"/>
    <property type="evidence" value="ECO:0007669"/>
    <property type="project" value="InterPro"/>
</dbReference>
<evidence type="ECO:0000256" key="14">
    <source>
        <dbReference type="SAM" id="Phobius"/>
    </source>
</evidence>
<dbReference type="InterPro" id="IPR000719">
    <property type="entry name" value="Prot_kinase_dom"/>
</dbReference>
<dbReference type="InterPro" id="IPR008271">
    <property type="entry name" value="Ser/Thr_kinase_AS"/>
</dbReference>
<evidence type="ECO:0000256" key="6">
    <source>
        <dbReference type="ARBA" id="ARBA00022741"/>
    </source>
</evidence>
<keyword evidence="6 13" id="KW-0547">Nucleotide-binding</keyword>
<dbReference type="FunFam" id="1.10.510.10:FF:000084">
    <property type="entry name" value="Wall-associated receptor kinase 2"/>
    <property type="match status" value="1"/>
</dbReference>
<keyword evidence="12" id="KW-0325">Glycoprotein</keyword>
<feature type="signal peptide" evidence="15">
    <location>
        <begin position="1"/>
        <end position="30"/>
    </location>
</feature>
<keyword evidence="8 13" id="KW-0067">ATP-binding</keyword>
<reference evidence="18" key="2">
    <citation type="submission" date="2013-12" db="EMBL/GenBank/DDBJ databases">
        <authorList>
            <person name="Yu Y."/>
            <person name="Lee S."/>
            <person name="de Baynast K."/>
            <person name="Wissotski M."/>
            <person name="Liu L."/>
            <person name="Talag J."/>
            <person name="Goicoechea J."/>
            <person name="Angelova A."/>
            <person name="Jetty R."/>
            <person name="Kudrna D."/>
            <person name="Golser W."/>
            <person name="Rivera L."/>
            <person name="Zhang J."/>
            <person name="Wing R."/>
        </authorList>
    </citation>
    <scope>NUCLEOTIDE SEQUENCE</scope>
</reference>
<dbReference type="GO" id="GO:0005886">
    <property type="term" value="C:plasma membrane"/>
    <property type="evidence" value="ECO:0007669"/>
    <property type="project" value="TreeGrafter"/>
</dbReference>
<dbReference type="PROSITE" id="PS00108">
    <property type="entry name" value="PROTEIN_KINASE_ST"/>
    <property type="match status" value="1"/>
</dbReference>
<keyword evidence="2" id="KW-0723">Serine/threonine-protein kinase</keyword>
<keyword evidence="9 14" id="KW-1133">Transmembrane helix</keyword>
<dbReference type="PROSITE" id="PS01187">
    <property type="entry name" value="EGF_CA"/>
    <property type="match status" value="1"/>
</dbReference>
<dbReference type="FunFam" id="3.30.200.20:FF:000043">
    <property type="entry name" value="Wall-associated receptor kinase 2"/>
    <property type="match status" value="1"/>
</dbReference>
<evidence type="ECO:0000313" key="17">
    <source>
        <dbReference type="EnsemblPlants" id="LPERR06G02380.1"/>
    </source>
</evidence>
<evidence type="ECO:0000259" key="16">
    <source>
        <dbReference type="PROSITE" id="PS50011"/>
    </source>
</evidence>
<dbReference type="PROSITE" id="PS00107">
    <property type="entry name" value="PROTEIN_KINASE_ATP"/>
    <property type="match status" value="1"/>
</dbReference>
<feature type="binding site" evidence="13">
    <location>
        <position position="441"/>
    </location>
    <ligand>
        <name>ATP</name>
        <dbReference type="ChEBI" id="CHEBI:30616"/>
    </ligand>
</feature>
<dbReference type="Gene3D" id="3.30.200.20">
    <property type="entry name" value="Phosphorylase Kinase, domain 1"/>
    <property type="match status" value="1"/>
</dbReference>
<dbReference type="InterPro" id="IPR045274">
    <property type="entry name" value="WAK-like"/>
</dbReference>
<keyword evidence="18" id="KW-1185">Reference proteome</keyword>
<evidence type="ECO:0000256" key="1">
    <source>
        <dbReference type="ARBA" id="ARBA00004479"/>
    </source>
</evidence>
<evidence type="ECO:0000256" key="7">
    <source>
        <dbReference type="ARBA" id="ARBA00022777"/>
    </source>
</evidence>
<evidence type="ECO:0000256" key="12">
    <source>
        <dbReference type="ARBA" id="ARBA00023180"/>
    </source>
</evidence>
<dbReference type="PANTHER" id="PTHR27005:SF503">
    <property type="entry name" value="OS06G0142500 PROTEIN"/>
    <property type="match status" value="1"/>
</dbReference>
<dbReference type="GO" id="GO:0007166">
    <property type="term" value="P:cell surface receptor signaling pathway"/>
    <property type="evidence" value="ECO:0007669"/>
    <property type="project" value="InterPro"/>
</dbReference>
<evidence type="ECO:0000256" key="4">
    <source>
        <dbReference type="ARBA" id="ARBA00022692"/>
    </source>
</evidence>
<evidence type="ECO:0000256" key="8">
    <source>
        <dbReference type="ARBA" id="ARBA00022840"/>
    </source>
</evidence>
<evidence type="ECO:0000256" key="9">
    <source>
        <dbReference type="ARBA" id="ARBA00022989"/>
    </source>
</evidence>
<dbReference type="GO" id="GO:0004674">
    <property type="term" value="F:protein serine/threonine kinase activity"/>
    <property type="evidence" value="ECO:0007669"/>
    <property type="project" value="UniProtKB-KW"/>
</dbReference>
<evidence type="ECO:0000256" key="3">
    <source>
        <dbReference type="ARBA" id="ARBA00022679"/>
    </source>
</evidence>
<dbReference type="InterPro" id="IPR011009">
    <property type="entry name" value="Kinase-like_dom_sf"/>
</dbReference>
<dbReference type="CDD" id="cd00054">
    <property type="entry name" value="EGF_CA"/>
    <property type="match status" value="1"/>
</dbReference>
<name>A0A0D9WLN2_9ORYZ</name>
<evidence type="ECO:0000256" key="10">
    <source>
        <dbReference type="ARBA" id="ARBA00023136"/>
    </source>
</evidence>
<dbReference type="Pfam" id="PF00069">
    <property type="entry name" value="Pkinase"/>
    <property type="match status" value="2"/>
</dbReference>
<evidence type="ECO:0000256" key="2">
    <source>
        <dbReference type="ARBA" id="ARBA00022527"/>
    </source>
</evidence>
<dbReference type="Proteomes" id="UP000032180">
    <property type="component" value="Chromosome 6"/>
</dbReference>
<evidence type="ECO:0000256" key="5">
    <source>
        <dbReference type="ARBA" id="ARBA00022729"/>
    </source>
</evidence>
<dbReference type="EnsemblPlants" id="LPERR06G02380.1">
    <property type="protein sequence ID" value="LPERR06G02380.1"/>
    <property type="gene ID" value="LPERR06G02380"/>
</dbReference>
<dbReference type="HOGENOM" id="CLU_000288_43_5_1"/>
<organism evidence="17 18">
    <name type="scientific">Leersia perrieri</name>
    <dbReference type="NCBI Taxonomy" id="77586"/>
    <lineage>
        <taxon>Eukaryota</taxon>
        <taxon>Viridiplantae</taxon>
        <taxon>Streptophyta</taxon>
        <taxon>Embryophyta</taxon>
        <taxon>Tracheophyta</taxon>
        <taxon>Spermatophyta</taxon>
        <taxon>Magnoliopsida</taxon>
        <taxon>Liliopsida</taxon>
        <taxon>Poales</taxon>
        <taxon>Poaceae</taxon>
        <taxon>BOP clade</taxon>
        <taxon>Oryzoideae</taxon>
        <taxon>Oryzeae</taxon>
        <taxon>Oryzinae</taxon>
        <taxon>Leersia</taxon>
    </lineage>
</organism>
<dbReference type="PANTHER" id="PTHR27005">
    <property type="entry name" value="WALL-ASSOCIATED RECEPTOR KINASE-LIKE 21"/>
    <property type="match status" value="1"/>
</dbReference>
<keyword evidence="11" id="KW-1015">Disulfide bond</keyword>
<evidence type="ECO:0000313" key="18">
    <source>
        <dbReference type="Proteomes" id="UP000032180"/>
    </source>
</evidence>
<feature type="chain" id="PRO_5002349172" description="Protein kinase domain-containing protein" evidence="15">
    <location>
        <begin position="31"/>
        <end position="895"/>
    </location>
</feature>
<dbReference type="AlphaFoldDB" id="A0A0D9WLN2"/>
<feature type="domain" description="Protein kinase" evidence="16">
    <location>
        <begin position="413"/>
        <end position="693"/>
    </location>
</feature>
<dbReference type="eggNOG" id="ENOG502QQPF">
    <property type="taxonomic scope" value="Eukaryota"/>
</dbReference>
<dbReference type="SMART" id="SM00220">
    <property type="entry name" value="S_TKc"/>
    <property type="match status" value="1"/>
</dbReference>
<keyword evidence="10 14" id="KW-0472">Membrane</keyword>
<accession>A0A0D9WLN2</accession>
<dbReference type="InterPro" id="IPR017441">
    <property type="entry name" value="Protein_kinase_ATP_BS"/>
</dbReference>
<dbReference type="GO" id="GO:0005524">
    <property type="term" value="F:ATP binding"/>
    <property type="evidence" value="ECO:0007669"/>
    <property type="project" value="UniProtKB-UniRule"/>
</dbReference>
<dbReference type="GO" id="GO:0030247">
    <property type="term" value="F:polysaccharide binding"/>
    <property type="evidence" value="ECO:0007669"/>
    <property type="project" value="InterPro"/>
</dbReference>
<proteinExistence type="predicted"/>
<keyword evidence="7" id="KW-0418">Kinase</keyword>
<dbReference type="Gramene" id="LPERR06G02380.1">
    <property type="protein sequence ID" value="LPERR06G02380.1"/>
    <property type="gene ID" value="LPERR06G02380"/>
</dbReference>